<protein>
    <submittedName>
        <fullName evidence="1">DUF1499</fullName>
    </submittedName>
</protein>
<dbReference type="PROSITE" id="PS51257">
    <property type="entry name" value="PROKAR_LIPOPROTEIN"/>
    <property type="match status" value="1"/>
</dbReference>
<dbReference type="PANTHER" id="PTHR34801">
    <property type="entry name" value="EXPRESSED PROTEIN"/>
    <property type="match status" value="1"/>
</dbReference>
<sequence length="153" mass="17407">MKSSFTISGLIIFMTLFTACSGQKPDNIGITRGKLAPCPSSPNCVISQDGDKSHSIEPIAYKTSRTKAFNILEKIIESQERAVIIDKKDNYLYAEFRTKIMRFVDDVEFYFPENEQVIHVRSASRLGYSDMGVNRKRVENIRSLFQGKELSNK</sequence>
<keyword evidence="2" id="KW-1185">Reference proteome</keyword>
<dbReference type="AlphaFoldDB" id="A0A975GHN9"/>
<dbReference type="Proteomes" id="UP000663720">
    <property type="component" value="Chromosome"/>
</dbReference>
<dbReference type="EMBL" id="CP061799">
    <property type="protein sequence ID" value="QTA81735.1"/>
    <property type="molecule type" value="Genomic_DNA"/>
</dbReference>
<dbReference type="PIRSF" id="PIRSF026426">
    <property type="entry name" value="DUF1499"/>
    <property type="match status" value="1"/>
</dbReference>
<dbReference type="InterPro" id="IPR010865">
    <property type="entry name" value="DUF1499"/>
</dbReference>
<evidence type="ECO:0000313" key="1">
    <source>
        <dbReference type="EMBL" id="QTA81735.1"/>
    </source>
</evidence>
<dbReference type="KEGG" id="dli:dnl_40840"/>
<accession>A0A975GHN9</accession>
<dbReference type="PANTHER" id="PTHR34801:SF6">
    <property type="entry name" value="SLL1620 PROTEIN"/>
    <property type="match status" value="1"/>
</dbReference>
<gene>
    <name evidence="1" type="ORF">dnl_40840</name>
</gene>
<dbReference type="Pfam" id="PF07386">
    <property type="entry name" value="DUF1499"/>
    <property type="match status" value="1"/>
</dbReference>
<name>A0A975GHN9_9BACT</name>
<proteinExistence type="predicted"/>
<evidence type="ECO:0000313" key="2">
    <source>
        <dbReference type="Proteomes" id="UP000663720"/>
    </source>
</evidence>
<dbReference type="RefSeq" id="WP_246514745.1">
    <property type="nucleotide sequence ID" value="NZ_CP061799.1"/>
</dbReference>
<organism evidence="1 2">
    <name type="scientific">Desulfonema limicola</name>
    <dbReference type="NCBI Taxonomy" id="45656"/>
    <lineage>
        <taxon>Bacteria</taxon>
        <taxon>Pseudomonadati</taxon>
        <taxon>Thermodesulfobacteriota</taxon>
        <taxon>Desulfobacteria</taxon>
        <taxon>Desulfobacterales</taxon>
        <taxon>Desulfococcaceae</taxon>
        <taxon>Desulfonema</taxon>
    </lineage>
</organism>
<reference evidence="1" key="1">
    <citation type="journal article" date="2021" name="Microb. Physiol.">
        <title>Proteogenomic Insights into the Physiology of Marine, Sulfate-Reducing, Filamentous Desulfonema limicola and Desulfonema magnum.</title>
        <authorList>
            <person name="Schnaars V."/>
            <person name="Wohlbrand L."/>
            <person name="Scheve S."/>
            <person name="Hinrichs C."/>
            <person name="Reinhardt R."/>
            <person name="Rabus R."/>
        </authorList>
    </citation>
    <scope>NUCLEOTIDE SEQUENCE</scope>
    <source>
        <strain evidence="1">5ac10</strain>
    </source>
</reference>